<dbReference type="VEuPathDB" id="MicrosporidiaDB:H312_00957"/>
<evidence type="ECO:0000313" key="1">
    <source>
        <dbReference type="EMBL" id="KCZ81633.1"/>
    </source>
</evidence>
<keyword evidence="2" id="KW-1185">Reference proteome</keyword>
<protein>
    <submittedName>
        <fullName evidence="1">Uncharacterized protein</fullName>
    </submittedName>
</protein>
<accession>A0A059F2Z6</accession>
<proteinExistence type="predicted"/>
<name>A0A059F2Z6_9MICR</name>
<dbReference type="Proteomes" id="UP000030655">
    <property type="component" value="Unassembled WGS sequence"/>
</dbReference>
<dbReference type="AlphaFoldDB" id="A0A059F2Z6"/>
<dbReference type="HOGENOM" id="CLU_044348_7_0_1"/>
<reference evidence="2" key="1">
    <citation type="submission" date="2013-02" db="EMBL/GenBank/DDBJ databases">
        <authorList>
            <consortium name="The Broad Institute Genome Sequencing Platform"/>
            <person name="Cuomo C."/>
            <person name="Becnel J."/>
            <person name="Sanscrainte N."/>
            <person name="Walker B."/>
            <person name="Young S.K."/>
            <person name="Zeng Q."/>
            <person name="Gargeya S."/>
            <person name="Fitzgerald M."/>
            <person name="Haas B."/>
            <person name="Abouelleil A."/>
            <person name="Alvarado L."/>
            <person name="Arachchi H.M."/>
            <person name="Berlin A.M."/>
            <person name="Chapman S.B."/>
            <person name="Dewar J."/>
            <person name="Goldberg J."/>
            <person name="Griggs A."/>
            <person name="Gujja S."/>
            <person name="Hansen M."/>
            <person name="Howarth C."/>
            <person name="Imamovic A."/>
            <person name="Larimer J."/>
            <person name="McCowan C."/>
            <person name="Murphy C."/>
            <person name="Neiman D."/>
            <person name="Pearson M."/>
            <person name="Priest M."/>
            <person name="Roberts A."/>
            <person name="Saif S."/>
            <person name="Shea T."/>
            <person name="Sisk P."/>
            <person name="Sykes S."/>
            <person name="Wortman J."/>
            <person name="Nusbaum C."/>
            <person name="Birren B."/>
        </authorList>
    </citation>
    <scope>NUCLEOTIDE SEQUENCE [LARGE SCALE GENOMIC DNA]</scope>
    <source>
        <strain evidence="2">PRA339</strain>
    </source>
</reference>
<organism evidence="1 2">
    <name type="scientific">Anncaliia algerae PRA339</name>
    <dbReference type="NCBI Taxonomy" id="1288291"/>
    <lineage>
        <taxon>Eukaryota</taxon>
        <taxon>Fungi</taxon>
        <taxon>Fungi incertae sedis</taxon>
        <taxon>Microsporidia</taxon>
        <taxon>Tubulinosematoidea</taxon>
        <taxon>Tubulinosematidae</taxon>
        <taxon>Anncaliia</taxon>
    </lineage>
</organism>
<sequence length="126" mass="14368">MLLWTFKKVNFKINGNMKPCLSKILSILINKMIIDNQNLKKMGGCGSIVQINETMLTFKKKTHKGGSPLNKTDGFVIFEVNNIASQIYAELKETIMPIICDLIVPLLKFIEMSINRKMLLENMLHP</sequence>
<dbReference type="EMBL" id="KK365139">
    <property type="protein sequence ID" value="KCZ81633.1"/>
    <property type="molecule type" value="Genomic_DNA"/>
</dbReference>
<gene>
    <name evidence="1" type="ORF">H312_00957</name>
</gene>
<reference evidence="1 2" key="2">
    <citation type="submission" date="2014-03" db="EMBL/GenBank/DDBJ databases">
        <title>The Genome Sequence of Anncaliia algerae insect isolate PRA339.</title>
        <authorList>
            <consortium name="The Broad Institute Genome Sequencing Platform"/>
            <consortium name="The Broad Institute Genome Sequencing Center for Infectious Disease"/>
            <person name="Cuomo C."/>
            <person name="Becnel J."/>
            <person name="Sanscrainte N."/>
            <person name="Walker B."/>
            <person name="Young S.K."/>
            <person name="Zeng Q."/>
            <person name="Gargeya S."/>
            <person name="Fitzgerald M."/>
            <person name="Haas B."/>
            <person name="Abouelleil A."/>
            <person name="Alvarado L."/>
            <person name="Arachchi H.M."/>
            <person name="Berlin A.M."/>
            <person name="Chapman S.B."/>
            <person name="Dewar J."/>
            <person name="Goldberg J."/>
            <person name="Griggs A."/>
            <person name="Gujja S."/>
            <person name="Hansen M."/>
            <person name="Howarth C."/>
            <person name="Imamovic A."/>
            <person name="Larimer J."/>
            <person name="McCowan C."/>
            <person name="Murphy C."/>
            <person name="Neiman D."/>
            <person name="Pearson M."/>
            <person name="Priest M."/>
            <person name="Roberts A."/>
            <person name="Saif S."/>
            <person name="Shea T."/>
            <person name="Sisk P."/>
            <person name="Sykes S."/>
            <person name="Wortman J."/>
            <person name="Nusbaum C."/>
            <person name="Birren B."/>
        </authorList>
    </citation>
    <scope>NUCLEOTIDE SEQUENCE [LARGE SCALE GENOMIC DNA]</scope>
    <source>
        <strain evidence="1 2">PRA339</strain>
    </source>
</reference>
<evidence type="ECO:0000313" key="2">
    <source>
        <dbReference type="Proteomes" id="UP000030655"/>
    </source>
</evidence>